<name>A0A3L6PKR4_PANMI</name>
<feature type="domain" description="F-box" evidence="1">
    <location>
        <begin position="293"/>
        <end position="327"/>
    </location>
</feature>
<feature type="domain" description="FAD linked oxidase N-terminal" evidence="2">
    <location>
        <begin position="89"/>
        <end position="159"/>
    </location>
</feature>
<evidence type="ECO:0000313" key="4">
    <source>
        <dbReference type="EMBL" id="RLM60471.1"/>
    </source>
</evidence>
<dbReference type="SUPFAM" id="SSF52047">
    <property type="entry name" value="RNI-like"/>
    <property type="match status" value="1"/>
</dbReference>
<dbReference type="InterPro" id="IPR001810">
    <property type="entry name" value="F-box_dom"/>
</dbReference>
<dbReference type="SUPFAM" id="SSF56176">
    <property type="entry name" value="FAD-binding/transporter-associated domain-like"/>
    <property type="match status" value="1"/>
</dbReference>
<dbReference type="InterPro" id="IPR055357">
    <property type="entry name" value="LRR_At1g61320_AtMIF1"/>
</dbReference>
<dbReference type="GO" id="GO:0016491">
    <property type="term" value="F:oxidoreductase activity"/>
    <property type="evidence" value="ECO:0007669"/>
    <property type="project" value="UniProtKB-ARBA"/>
</dbReference>
<dbReference type="InterPro" id="IPR036047">
    <property type="entry name" value="F-box-like_dom_sf"/>
</dbReference>
<dbReference type="InterPro" id="IPR036318">
    <property type="entry name" value="FAD-bd_PCMH-like_sf"/>
</dbReference>
<dbReference type="Proteomes" id="UP000275267">
    <property type="component" value="Unassembled WGS sequence"/>
</dbReference>
<dbReference type="Pfam" id="PF00646">
    <property type="entry name" value="F-box"/>
    <property type="match status" value="1"/>
</dbReference>
<dbReference type="InterPro" id="IPR032675">
    <property type="entry name" value="LRR_dom_sf"/>
</dbReference>
<evidence type="ECO:0000259" key="1">
    <source>
        <dbReference type="Pfam" id="PF00646"/>
    </source>
</evidence>
<dbReference type="Pfam" id="PF01565">
    <property type="entry name" value="FAD_binding_4"/>
    <property type="match status" value="1"/>
</dbReference>
<dbReference type="Pfam" id="PF23622">
    <property type="entry name" value="LRR_At1g61320_AtMIF1"/>
    <property type="match status" value="1"/>
</dbReference>
<feature type="domain" description="At1g61320/AtMIF1 LRR" evidence="3">
    <location>
        <begin position="375"/>
        <end position="471"/>
    </location>
</feature>
<dbReference type="Gene3D" id="3.30.43.10">
    <property type="entry name" value="Uridine Diphospho-n-acetylenolpyruvylglucosamine Reductase, domain 2"/>
    <property type="match status" value="1"/>
</dbReference>
<reference evidence="5" key="1">
    <citation type="journal article" date="2019" name="Nat. Commun.">
        <title>The genome of broomcorn millet.</title>
        <authorList>
            <person name="Zou C."/>
            <person name="Miki D."/>
            <person name="Li D."/>
            <person name="Tang Q."/>
            <person name="Xiao L."/>
            <person name="Rajput S."/>
            <person name="Deng P."/>
            <person name="Jia W."/>
            <person name="Huang R."/>
            <person name="Zhang M."/>
            <person name="Sun Y."/>
            <person name="Hu J."/>
            <person name="Fu X."/>
            <person name="Schnable P.S."/>
            <person name="Li F."/>
            <person name="Zhang H."/>
            <person name="Feng B."/>
            <person name="Zhu X."/>
            <person name="Liu R."/>
            <person name="Schnable J.C."/>
            <person name="Zhu J.-K."/>
            <person name="Zhang H."/>
        </authorList>
    </citation>
    <scope>NUCLEOTIDE SEQUENCE [LARGE SCALE GENOMIC DNA]</scope>
</reference>
<dbReference type="GO" id="GO:0050660">
    <property type="term" value="F:flavin adenine dinucleotide binding"/>
    <property type="evidence" value="ECO:0007669"/>
    <property type="project" value="InterPro"/>
</dbReference>
<dbReference type="AlphaFoldDB" id="A0A3L6PKR4"/>
<evidence type="ECO:0000313" key="5">
    <source>
        <dbReference type="Proteomes" id="UP000275267"/>
    </source>
</evidence>
<dbReference type="SUPFAM" id="SSF81383">
    <property type="entry name" value="F-box domain"/>
    <property type="match status" value="1"/>
</dbReference>
<dbReference type="InterPro" id="IPR016167">
    <property type="entry name" value="FAD-bd_PCMH_sub1"/>
</dbReference>
<evidence type="ECO:0000259" key="3">
    <source>
        <dbReference type="Pfam" id="PF23622"/>
    </source>
</evidence>
<protein>
    <submittedName>
        <fullName evidence="4">Uncharacterized protein</fullName>
    </submittedName>
</protein>
<dbReference type="STRING" id="4540.A0A3L6PKR4"/>
<comment type="caution">
    <text evidence="4">The sequence shown here is derived from an EMBL/GenBank/DDBJ whole genome shotgun (WGS) entry which is preliminary data.</text>
</comment>
<organism evidence="4 5">
    <name type="scientific">Panicum miliaceum</name>
    <name type="common">Proso millet</name>
    <name type="synonym">Broomcorn millet</name>
    <dbReference type="NCBI Taxonomy" id="4540"/>
    <lineage>
        <taxon>Eukaryota</taxon>
        <taxon>Viridiplantae</taxon>
        <taxon>Streptophyta</taxon>
        <taxon>Embryophyta</taxon>
        <taxon>Tracheophyta</taxon>
        <taxon>Spermatophyta</taxon>
        <taxon>Magnoliopsida</taxon>
        <taxon>Liliopsida</taxon>
        <taxon>Poales</taxon>
        <taxon>Poaceae</taxon>
        <taxon>PACMAD clade</taxon>
        <taxon>Panicoideae</taxon>
        <taxon>Panicodae</taxon>
        <taxon>Paniceae</taxon>
        <taxon>Panicinae</taxon>
        <taxon>Panicum</taxon>
        <taxon>Panicum sect. Panicum</taxon>
    </lineage>
</organism>
<dbReference type="PANTHER" id="PTHR32448">
    <property type="entry name" value="OS08G0158400 PROTEIN"/>
    <property type="match status" value="1"/>
</dbReference>
<proteinExistence type="predicted"/>
<gene>
    <name evidence="4" type="ORF">C2845_PM14G03220</name>
</gene>
<dbReference type="InterPro" id="IPR016169">
    <property type="entry name" value="FAD-bd_PCMH_sub2"/>
</dbReference>
<dbReference type="Gene3D" id="3.30.465.10">
    <property type="match status" value="2"/>
</dbReference>
<dbReference type="EMBL" id="PQIB02000016">
    <property type="protein sequence ID" value="RLM60471.1"/>
    <property type="molecule type" value="Genomic_DNA"/>
</dbReference>
<keyword evidence="5" id="KW-1185">Reference proteome</keyword>
<dbReference type="InterPro" id="IPR006094">
    <property type="entry name" value="Oxid_FAD_bind_N"/>
</dbReference>
<dbReference type="OrthoDB" id="673865at2759"/>
<dbReference type="Gene3D" id="3.80.10.10">
    <property type="entry name" value="Ribonuclease Inhibitor"/>
    <property type="match status" value="1"/>
</dbReference>
<sequence length="497" mass="54022">MFTRTSSFHFGYHSRSVTLLLPHHLRSRISIAALLACLFRSLHGVTNFSLPTSPSYAALLNSSISNLRFTLPGVGRPVAVVLPGSRDGLRAAAGATLGELYHAVGRSSRSLAFRAGSCSTVGLGGTISGGGFGLLARKHGLAPDNVLDAALVDASGGVLDRREMGDDVFSDGNVVSVSFTGQVLAPKRRAMSALRRSFPELRLTASELAETSWLDATAQFADLATAADLPNRGLGSKQYSKGKSDYVRSPIPRRAVAGVVRHLSMGPREGGYVILDPYGVAMARFGSGDTLCSRFPRDILHHIHSLLPLRDAARAACSSRTFLHSWRCRPILTLNRHILGSNANAPQESFSCRIDNILRNYSGIGIKIFVLDLYAELGPLRKLTSLCLRSVRISGDELEYFLSNSPALKQLDLSECQEIMCLKIPCVLLQLHCLKVSYCWKLRAIESKARNLFSFILIGERVEVSLGENNASEESVHEPCRPRLLCPHGIAIQYAEP</sequence>
<accession>A0A3L6PKR4</accession>
<evidence type="ECO:0000259" key="2">
    <source>
        <dbReference type="Pfam" id="PF01565"/>
    </source>
</evidence>
<dbReference type="Gene3D" id="3.40.462.20">
    <property type="match status" value="1"/>
</dbReference>